<accession>A0ABW4L2Q2</accession>
<protein>
    <submittedName>
        <fullName evidence="1">Winged helix DNA-binding domain-containing protein</fullName>
    </submittedName>
</protein>
<gene>
    <name evidence="1" type="ORF">ACFSE6_08220</name>
</gene>
<dbReference type="GO" id="GO:0003677">
    <property type="term" value="F:DNA binding"/>
    <property type="evidence" value="ECO:0007669"/>
    <property type="project" value="UniProtKB-KW"/>
</dbReference>
<evidence type="ECO:0000313" key="2">
    <source>
        <dbReference type="Proteomes" id="UP001597277"/>
    </source>
</evidence>
<dbReference type="Proteomes" id="UP001597277">
    <property type="component" value="Unassembled WGS sequence"/>
</dbReference>
<comment type="caution">
    <text evidence="1">The sequence shown here is derived from an EMBL/GenBank/DDBJ whole genome shotgun (WGS) entry which is preliminary data.</text>
</comment>
<dbReference type="EMBL" id="JBHUEE010000003">
    <property type="protein sequence ID" value="MFD1717816.1"/>
    <property type="molecule type" value="Genomic_DNA"/>
</dbReference>
<evidence type="ECO:0000313" key="1">
    <source>
        <dbReference type="EMBL" id="MFD1717816.1"/>
    </source>
</evidence>
<organism evidence="1 2">
    <name type="scientific">Georgenia deserti</name>
    <dbReference type="NCBI Taxonomy" id="2093781"/>
    <lineage>
        <taxon>Bacteria</taxon>
        <taxon>Bacillati</taxon>
        <taxon>Actinomycetota</taxon>
        <taxon>Actinomycetes</taxon>
        <taxon>Micrococcales</taxon>
        <taxon>Bogoriellaceae</taxon>
        <taxon>Georgenia</taxon>
    </lineage>
</organism>
<dbReference type="RefSeq" id="WP_388004857.1">
    <property type="nucleotide sequence ID" value="NZ_JBHUEE010000003.1"/>
</dbReference>
<keyword evidence="1" id="KW-0238">DNA-binding</keyword>
<name>A0ABW4L2Q2_9MICO</name>
<proteinExistence type="predicted"/>
<dbReference type="Pfam" id="PF06224">
    <property type="entry name" value="AlkZ-like"/>
    <property type="match status" value="1"/>
</dbReference>
<keyword evidence="2" id="KW-1185">Reference proteome</keyword>
<dbReference type="PANTHER" id="PTHR38479">
    <property type="entry name" value="LMO0824 PROTEIN"/>
    <property type="match status" value="1"/>
</dbReference>
<dbReference type="InterPro" id="IPR009351">
    <property type="entry name" value="AlkZ-like"/>
</dbReference>
<reference evidence="2" key="1">
    <citation type="journal article" date="2019" name="Int. J. Syst. Evol. Microbiol.">
        <title>The Global Catalogue of Microorganisms (GCM) 10K type strain sequencing project: providing services to taxonomists for standard genome sequencing and annotation.</title>
        <authorList>
            <consortium name="The Broad Institute Genomics Platform"/>
            <consortium name="The Broad Institute Genome Sequencing Center for Infectious Disease"/>
            <person name="Wu L."/>
            <person name="Ma J."/>
        </authorList>
    </citation>
    <scope>NUCLEOTIDE SEQUENCE [LARGE SCALE GENOMIC DNA]</scope>
    <source>
        <strain evidence="2">JCM 17130</strain>
    </source>
</reference>
<dbReference type="PANTHER" id="PTHR38479:SF2">
    <property type="entry name" value="WINGED HELIX DNA-BINDING DOMAIN-CONTAINING PROTEIN"/>
    <property type="match status" value="1"/>
</dbReference>
<sequence length="356" mass="39065">MTTAELGLLRLVAQRVAGPGLPRPADVVRHLTAMQAQAFPAAVEAVTVRTADRDPDAVVGALNSGEIVRSWPMRGTLHLVPAEDLGWMLDITGQRQTASSARRRAELGVDATVIERASTVATDALSGGLALSRDELVTLWREAGLIGPGQAGAHLLSYLAQRGQLVLGPVRDRRQRIVLTEEWITAPRRLVREEALGEWARRYFRSHGPATVRDFAWWTKLTLADARIGLDLARPELDRLEVDGTTYHLDPEVPERLAGLRRAARRPLLLPAFDEIILGYQDRSAVLTREEERLVVPGGNGVFRPIIASGGRVVGTWRREGARRDITIEPFTTLRPAAQRAALGLIRQYPTAPVTG</sequence>